<evidence type="ECO:0000313" key="2">
    <source>
        <dbReference type="Proteomes" id="UP001430953"/>
    </source>
</evidence>
<sequence length="82" mass="9657">MYIAEPYDNVFCKIKSTRETSALMSYSVTTYHNCLLHAKREKCGVIENSREVRRRKRSINKTTRDDVGEQCTRKILKQESQI</sequence>
<name>A0AAW2G3H6_9HYME</name>
<dbReference type="AlphaFoldDB" id="A0AAW2G3H6"/>
<accession>A0AAW2G3H6</accession>
<comment type="caution">
    <text evidence="1">The sequence shown here is derived from an EMBL/GenBank/DDBJ whole genome shotgun (WGS) entry which is preliminary data.</text>
</comment>
<proteinExistence type="predicted"/>
<protein>
    <submittedName>
        <fullName evidence="1">Uncharacterized protein</fullName>
    </submittedName>
</protein>
<keyword evidence="2" id="KW-1185">Reference proteome</keyword>
<evidence type="ECO:0000313" key="1">
    <source>
        <dbReference type="EMBL" id="KAL0120975.1"/>
    </source>
</evidence>
<dbReference type="Proteomes" id="UP001430953">
    <property type="component" value="Unassembled WGS sequence"/>
</dbReference>
<gene>
    <name evidence="1" type="ORF">PUN28_008593</name>
</gene>
<dbReference type="EMBL" id="JADYXP020000007">
    <property type="protein sequence ID" value="KAL0120975.1"/>
    <property type="molecule type" value="Genomic_DNA"/>
</dbReference>
<reference evidence="1 2" key="1">
    <citation type="submission" date="2023-03" db="EMBL/GenBank/DDBJ databases">
        <title>High recombination rates correlate with genetic variation in Cardiocondyla obscurior ants.</title>
        <authorList>
            <person name="Errbii M."/>
        </authorList>
    </citation>
    <scope>NUCLEOTIDE SEQUENCE [LARGE SCALE GENOMIC DNA]</scope>
    <source>
        <strain evidence="1">Alpha-2009</strain>
        <tissue evidence="1">Whole body</tissue>
    </source>
</reference>
<organism evidence="1 2">
    <name type="scientific">Cardiocondyla obscurior</name>
    <dbReference type="NCBI Taxonomy" id="286306"/>
    <lineage>
        <taxon>Eukaryota</taxon>
        <taxon>Metazoa</taxon>
        <taxon>Ecdysozoa</taxon>
        <taxon>Arthropoda</taxon>
        <taxon>Hexapoda</taxon>
        <taxon>Insecta</taxon>
        <taxon>Pterygota</taxon>
        <taxon>Neoptera</taxon>
        <taxon>Endopterygota</taxon>
        <taxon>Hymenoptera</taxon>
        <taxon>Apocrita</taxon>
        <taxon>Aculeata</taxon>
        <taxon>Formicoidea</taxon>
        <taxon>Formicidae</taxon>
        <taxon>Myrmicinae</taxon>
        <taxon>Cardiocondyla</taxon>
    </lineage>
</organism>